<sequence>KYIDFEAYDGNTYVFYLIKKQYEIFDAIARHVFLKTKIFPESIFMLDYIKNSLWFCNKDIHVALGKYIGLCRVITDCILRLDPRVICMYILRISEQKSIDWNSINFRPSISAFLINLFSGSINNGDNNPIRDFKIIYKALILALQQEFQSGKNASFLKILDFEIRKFLKKLEIKRLLFGCTAVKHLENICEAFCVLFNYYIKIGLNNQAYSERYMKRSLVICEKKIIFLNIKLDS</sequence>
<dbReference type="VEuPathDB" id="MicrosporidiaDB:CWI39_0047p0010"/>
<accession>A0A4Q9LGF9</accession>
<gene>
    <name evidence="1" type="ORF">CWI36_0316p0010</name>
</gene>
<keyword evidence="2" id="KW-1185">Reference proteome</keyword>
<dbReference type="EMBL" id="PITI01000316">
    <property type="protein sequence ID" value="TBU07163.1"/>
    <property type="molecule type" value="Genomic_DNA"/>
</dbReference>
<dbReference type="VEuPathDB" id="MicrosporidiaDB:CWI36_0316p0010"/>
<comment type="caution">
    <text evidence="1">The sequence shown here is derived from an EMBL/GenBank/DDBJ whole genome shotgun (WGS) entry which is preliminary data.</text>
</comment>
<evidence type="ECO:0000313" key="1">
    <source>
        <dbReference type="EMBL" id="TBU07163.1"/>
    </source>
</evidence>
<evidence type="ECO:0000313" key="2">
    <source>
        <dbReference type="Proteomes" id="UP000291404"/>
    </source>
</evidence>
<name>A0A4Q9LGF9_9MICR</name>
<proteinExistence type="predicted"/>
<organism evidence="1 2">
    <name type="scientific">Hamiltosporidium magnivora</name>
    <dbReference type="NCBI Taxonomy" id="148818"/>
    <lineage>
        <taxon>Eukaryota</taxon>
        <taxon>Fungi</taxon>
        <taxon>Fungi incertae sedis</taxon>
        <taxon>Microsporidia</taxon>
        <taxon>Dubosqiidae</taxon>
        <taxon>Hamiltosporidium</taxon>
    </lineage>
</organism>
<dbReference type="AlphaFoldDB" id="A0A4Q9LGF9"/>
<feature type="non-terminal residue" evidence="1">
    <location>
        <position position="1"/>
    </location>
</feature>
<protein>
    <submittedName>
        <fullName evidence="1">Uncharacterized protein</fullName>
    </submittedName>
</protein>
<dbReference type="Proteomes" id="UP000291404">
    <property type="component" value="Unassembled WGS sequence"/>
</dbReference>
<reference evidence="1 2" key="1">
    <citation type="submission" date="2017-12" db="EMBL/GenBank/DDBJ databases">
        <authorList>
            <person name="Pombert J.-F."/>
            <person name="Haag K.L."/>
            <person name="Ebert D."/>
        </authorList>
    </citation>
    <scope>NUCLEOTIDE SEQUENCE [LARGE SCALE GENOMIC DNA]</scope>
    <source>
        <strain evidence="1">BE-OM-2</strain>
    </source>
</reference>